<dbReference type="InterPro" id="IPR021139">
    <property type="entry name" value="NYN"/>
</dbReference>
<feature type="region of interest" description="Disordered" evidence="1">
    <location>
        <begin position="150"/>
        <end position="174"/>
    </location>
</feature>
<sequence length="278" mass="31159">MEKQVAVLIDGDNISAKYAENIKQEALQYGNIKVFRLYGSVNSPNTKKWYPVMPRQGIMPVLQISYASGKSIADQALTIDAMDLLHSEGIDVFCIASSDSDFTKLVYRLKESGKVVIGMGESKTKEALAKACDEFKILNLIYQTEEDNLKSDETDADTSINSGQKKPDKEETERGFYEDEILDDDEDEEIEEVEISIPGLPEISSYIALYIESLDSERVNLATLGNVLKKRFSGFDTRNYKCSNMTQMMKKIGGFKVESENAPDGVHKVMYISLADKH</sequence>
<evidence type="ECO:0000256" key="1">
    <source>
        <dbReference type="SAM" id="MobiDB-lite"/>
    </source>
</evidence>
<dbReference type="InterPro" id="IPR041966">
    <property type="entry name" value="LOTUS-like"/>
</dbReference>
<proteinExistence type="predicted"/>
<accession>A0AAW3JY34</accession>
<dbReference type="Gene3D" id="3.40.50.1010">
    <property type="entry name" value="5'-nuclease"/>
    <property type="match status" value="1"/>
</dbReference>
<name>A0AAW3JY34_9FIRM</name>
<evidence type="ECO:0000313" key="4">
    <source>
        <dbReference type="Proteomes" id="UP000050833"/>
    </source>
</evidence>
<reference evidence="3 4" key="1">
    <citation type="submission" date="2015-10" db="EMBL/GenBank/DDBJ databases">
        <title>Butyribacter intestini gen. nov., sp. nov., a butyric acid-producing bacterium of the family Lachnospiraceae isolated from the human faeces.</title>
        <authorList>
            <person name="Zou Y."/>
            <person name="Xue W."/>
            <person name="Luo G."/>
            <person name="Lv M."/>
        </authorList>
    </citation>
    <scope>NUCLEOTIDE SEQUENCE [LARGE SCALE GENOMIC DNA]</scope>
    <source>
        <strain evidence="3 4">TF01-11</strain>
    </source>
</reference>
<dbReference type="Proteomes" id="UP000050833">
    <property type="component" value="Unassembled WGS sequence"/>
</dbReference>
<dbReference type="CDD" id="cd10146">
    <property type="entry name" value="LabA_like_C"/>
    <property type="match status" value="1"/>
</dbReference>
<gene>
    <name evidence="3" type="ORF">APZ18_06400</name>
</gene>
<dbReference type="PROSITE" id="PS51644">
    <property type="entry name" value="HTH_OST"/>
    <property type="match status" value="1"/>
</dbReference>
<organism evidence="3 4">
    <name type="scientific">Butyribacter intestini</name>
    <dbReference type="NCBI Taxonomy" id="1703332"/>
    <lineage>
        <taxon>Bacteria</taxon>
        <taxon>Bacillati</taxon>
        <taxon>Bacillota</taxon>
        <taxon>Clostridia</taxon>
        <taxon>Lachnospirales</taxon>
        <taxon>Lachnospiraceae</taxon>
        <taxon>Butyribacter</taxon>
    </lineage>
</organism>
<evidence type="ECO:0000313" key="3">
    <source>
        <dbReference type="EMBL" id="KQC86789.1"/>
    </source>
</evidence>
<keyword evidence="4" id="KW-1185">Reference proteome</keyword>
<dbReference type="AlphaFoldDB" id="A0AAW3JY34"/>
<dbReference type="InterPro" id="IPR025605">
    <property type="entry name" value="OST-HTH/LOTUS_dom"/>
</dbReference>
<protein>
    <recommendedName>
        <fullName evidence="2">HTH OST-type domain-containing protein</fullName>
    </recommendedName>
</protein>
<feature type="compositionally biased region" description="Basic and acidic residues" evidence="1">
    <location>
        <begin position="165"/>
        <end position="174"/>
    </location>
</feature>
<dbReference type="EMBL" id="LLKB01000001">
    <property type="protein sequence ID" value="KQC86789.1"/>
    <property type="molecule type" value="Genomic_DNA"/>
</dbReference>
<dbReference type="PANTHER" id="PTHR35811:SF1">
    <property type="entry name" value="HTH OST-TYPE DOMAIN-CONTAINING PROTEIN"/>
    <property type="match status" value="1"/>
</dbReference>
<dbReference type="Pfam" id="PF01936">
    <property type="entry name" value="NYN"/>
    <property type="match status" value="1"/>
</dbReference>
<comment type="caution">
    <text evidence="3">The sequence shown here is derived from an EMBL/GenBank/DDBJ whole genome shotgun (WGS) entry which is preliminary data.</text>
</comment>
<dbReference type="RefSeq" id="WP_055942727.1">
    <property type="nucleotide sequence ID" value="NZ_LLKB01000001.1"/>
</dbReference>
<dbReference type="Pfam" id="PF12872">
    <property type="entry name" value="OST-HTH"/>
    <property type="match status" value="1"/>
</dbReference>
<dbReference type="Gene3D" id="3.30.420.610">
    <property type="entry name" value="LOTUS domain-like"/>
    <property type="match status" value="1"/>
</dbReference>
<dbReference type="GO" id="GO:0004540">
    <property type="term" value="F:RNA nuclease activity"/>
    <property type="evidence" value="ECO:0007669"/>
    <property type="project" value="InterPro"/>
</dbReference>
<dbReference type="PANTHER" id="PTHR35811">
    <property type="entry name" value="SLR1870 PROTEIN"/>
    <property type="match status" value="1"/>
</dbReference>
<feature type="domain" description="HTH OST-type" evidence="2">
    <location>
        <begin position="199"/>
        <end position="276"/>
    </location>
</feature>
<dbReference type="CDD" id="cd11297">
    <property type="entry name" value="PIN_LabA-like_N_1"/>
    <property type="match status" value="1"/>
</dbReference>
<evidence type="ECO:0000259" key="2">
    <source>
        <dbReference type="PROSITE" id="PS51644"/>
    </source>
</evidence>